<dbReference type="SUPFAM" id="SSF50985">
    <property type="entry name" value="RCC1/BLIP-II"/>
    <property type="match status" value="1"/>
</dbReference>
<dbReference type="InterPro" id="IPR009091">
    <property type="entry name" value="RCC1/BLIP-II"/>
</dbReference>
<name>A0AAP8QG54_BRELA</name>
<dbReference type="RefSeq" id="WP_104031117.1">
    <property type="nucleotide sequence ID" value="NZ_PRKQ01000005.1"/>
</dbReference>
<evidence type="ECO:0000313" key="1">
    <source>
        <dbReference type="EMBL" id="PPB08819.1"/>
    </source>
</evidence>
<dbReference type="EMBL" id="PRKQ01000005">
    <property type="protein sequence ID" value="PPB08819.1"/>
    <property type="molecule type" value="Genomic_DNA"/>
</dbReference>
<reference evidence="1 2" key="1">
    <citation type="submission" date="2018-02" db="EMBL/GenBank/DDBJ databases">
        <title>Comparative analysis of genomes of three Brevibacillus laterosporus strains producers of potent antimicrobials isolated from silage.</title>
        <authorList>
            <person name="Kojic M."/>
            <person name="Miljkovic M."/>
            <person name="Studholme D."/>
            <person name="Filipic B."/>
        </authorList>
    </citation>
    <scope>NUCLEOTIDE SEQUENCE [LARGE SCALE GENOMIC DNA]</scope>
    <source>
        <strain evidence="1 2">BGSP11</strain>
    </source>
</reference>
<dbReference type="Gene3D" id="2.130.10.30">
    <property type="entry name" value="Regulator of chromosome condensation 1/beta-lactamase-inhibitor protein II"/>
    <property type="match status" value="1"/>
</dbReference>
<proteinExistence type="predicted"/>
<gene>
    <name evidence="1" type="ORF">C4A77_05890</name>
</gene>
<sequence length="180" mass="20750">MKSLDQLKKVVIGNESTFLIQKNGIAVVSGISRHNKFGLKDKENKLKVRPYQAVDFLDIHDISTSSFHSLFTNKGEVYSEGLNMRGQGLGLGHNKPPYARPLIQNPELKHVKVKKHVLLNRLIWPLRIMVKFRCGEKTNMERWETGQIHTFYHFPTEDSHFKKCVGHSPMSKWGMNVGRR</sequence>
<organism evidence="1 2">
    <name type="scientific">Brevibacillus laterosporus</name>
    <name type="common">Bacillus laterosporus</name>
    <dbReference type="NCBI Taxonomy" id="1465"/>
    <lineage>
        <taxon>Bacteria</taxon>
        <taxon>Bacillati</taxon>
        <taxon>Bacillota</taxon>
        <taxon>Bacilli</taxon>
        <taxon>Bacillales</taxon>
        <taxon>Paenibacillaceae</taxon>
        <taxon>Brevibacillus</taxon>
    </lineage>
</organism>
<evidence type="ECO:0000313" key="2">
    <source>
        <dbReference type="Proteomes" id="UP000239759"/>
    </source>
</evidence>
<accession>A0AAP8QG54</accession>
<comment type="caution">
    <text evidence="1">The sequence shown here is derived from an EMBL/GenBank/DDBJ whole genome shotgun (WGS) entry which is preliminary data.</text>
</comment>
<dbReference type="Proteomes" id="UP000239759">
    <property type="component" value="Unassembled WGS sequence"/>
</dbReference>
<dbReference type="AlphaFoldDB" id="A0AAP8QG54"/>
<protein>
    <submittedName>
        <fullName evidence="1">Uncharacterized protein</fullName>
    </submittedName>
</protein>